<name>A0A8G2M9S1_STAAU</name>
<comment type="caution">
    <text evidence="1">The sequence shown here is derived from an EMBL/GenBank/DDBJ whole genome shotgun (WGS) entry which is preliminary data.</text>
</comment>
<organism evidence="1 2">
    <name type="scientific">Staphylococcus aureus</name>
    <dbReference type="NCBI Taxonomy" id="1280"/>
    <lineage>
        <taxon>Bacteria</taxon>
        <taxon>Bacillati</taxon>
        <taxon>Bacillota</taxon>
        <taxon>Bacilli</taxon>
        <taxon>Bacillales</taxon>
        <taxon>Staphylococcaceae</taxon>
        <taxon>Staphylococcus</taxon>
    </lineage>
</organism>
<reference evidence="1 2" key="1">
    <citation type="submission" date="2018-06" db="EMBL/GenBank/DDBJ databases">
        <authorList>
            <consortium name="Pathogen Informatics"/>
            <person name="Doyle S."/>
        </authorList>
    </citation>
    <scope>NUCLEOTIDE SEQUENCE [LARGE SCALE GENOMIC DNA]</scope>
    <source>
        <strain evidence="1 2">NCTC7972</strain>
    </source>
</reference>
<accession>A0A8G2M9S1</accession>
<evidence type="ECO:0000313" key="2">
    <source>
        <dbReference type="Proteomes" id="UP000254224"/>
    </source>
</evidence>
<sequence>MLYWDPKSEFAEWFDRVTESKEMQEKYPLFINHLKHLNM</sequence>
<dbReference type="EMBL" id="UHAI01000007">
    <property type="protein sequence ID" value="SUK62562.1"/>
    <property type="molecule type" value="Genomic_DNA"/>
</dbReference>
<evidence type="ECO:0000313" key="1">
    <source>
        <dbReference type="EMBL" id="SUK62562.1"/>
    </source>
</evidence>
<proteinExistence type="predicted"/>
<dbReference type="Proteomes" id="UP000254224">
    <property type="component" value="Unassembled WGS sequence"/>
</dbReference>
<dbReference type="AlphaFoldDB" id="A0A8G2M9S1"/>
<gene>
    <name evidence="1" type="ORF">NCTC7972_03196</name>
</gene>
<protein>
    <submittedName>
        <fullName evidence="1">NTPase</fullName>
    </submittedName>
</protein>